<dbReference type="Proteomes" id="UP000823934">
    <property type="component" value="Unassembled WGS sequence"/>
</dbReference>
<comment type="caution">
    <text evidence="1">The sequence shown here is derived from an EMBL/GenBank/DDBJ whole genome shotgun (WGS) entry which is preliminary data.</text>
</comment>
<reference evidence="1" key="1">
    <citation type="journal article" date="2021" name="PeerJ">
        <title>Extensive microbial diversity within the chicken gut microbiome revealed by metagenomics and culture.</title>
        <authorList>
            <person name="Gilroy R."/>
            <person name="Ravi A."/>
            <person name="Getino M."/>
            <person name="Pursley I."/>
            <person name="Horton D.L."/>
            <person name="Alikhan N.F."/>
            <person name="Baker D."/>
            <person name="Gharbi K."/>
            <person name="Hall N."/>
            <person name="Watson M."/>
            <person name="Adriaenssens E.M."/>
            <person name="Foster-Nyarko E."/>
            <person name="Jarju S."/>
            <person name="Secka A."/>
            <person name="Antonio M."/>
            <person name="Oren A."/>
            <person name="Chaudhuri R.R."/>
            <person name="La Ragione R."/>
            <person name="Hildebrand F."/>
            <person name="Pallen M.J."/>
        </authorList>
    </citation>
    <scope>NUCLEOTIDE SEQUENCE</scope>
    <source>
        <strain evidence="1">CHK160-9182</strain>
    </source>
</reference>
<gene>
    <name evidence="1" type="ORF">H9889_01395</name>
</gene>
<evidence type="ECO:0008006" key="3">
    <source>
        <dbReference type="Google" id="ProtNLM"/>
    </source>
</evidence>
<reference evidence="1" key="2">
    <citation type="submission" date="2021-04" db="EMBL/GenBank/DDBJ databases">
        <authorList>
            <person name="Gilroy R."/>
        </authorList>
    </citation>
    <scope>NUCLEOTIDE SEQUENCE</scope>
    <source>
        <strain evidence="1">CHK160-9182</strain>
    </source>
</reference>
<accession>A0A9D1Q5I7</accession>
<dbReference type="AlphaFoldDB" id="A0A9D1Q5I7"/>
<dbReference type="PROSITE" id="PS51257">
    <property type="entry name" value="PROKAR_LIPOPROTEIN"/>
    <property type="match status" value="1"/>
</dbReference>
<proteinExistence type="predicted"/>
<protein>
    <recommendedName>
        <fullName evidence="3">Lipoprotein</fullName>
    </recommendedName>
</protein>
<name>A0A9D1Q5I7_9GAMM</name>
<sequence length="94" mass="10856">MIKNLIISLFAIGFIASCTDDQPTYSASELDGYCHELYQMYDKKNQMLVLMGSKKSEIERDQQAQLAFIHEELNADSNSCRDFLEEQMQDFFGN</sequence>
<evidence type="ECO:0000313" key="2">
    <source>
        <dbReference type="Proteomes" id="UP000823934"/>
    </source>
</evidence>
<dbReference type="EMBL" id="DXHP01000034">
    <property type="protein sequence ID" value="HIW05970.1"/>
    <property type="molecule type" value="Genomic_DNA"/>
</dbReference>
<organism evidence="1 2">
    <name type="scientific">Candidatus Ignatzschineria merdigallinarum</name>
    <dbReference type="NCBI Taxonomy" id="2838621"/>
    <lineage>
        <taxon>Bacteria</taxon>
        <taxon>Pseudomonadati</taxon>
        <taxon>Pseudomonadota</taxon>
        <taxon>Gammaproteobacteria</taxon>
        <taxon>Cardiobacteriales</taxon>
        <taxon>Ignatzschineriaceae</taxon>
        <taxon>Ignatzschineria</taxon>
    </lineage>
</organism>
<evidence type="ECO:0000313" key="1">
    <source>
        <dbReference type="EMBL" id="HIW05970.1"/>
    </source>
</evidence>